<evidence type="ECO:0000313" key="2">
    <source>
        <dbReference type="EMBL" id="JAD63656.1"/>
    </source>
</evidence>
<organism evidence="2">
    <name type="scientific">Arundo donax</name>
    <name type="common">Giant reed</name>
    <name type="synonym">Donax arundinaceus</name>
    <dbReference type="NCBI Taxonomy" id="35708"/>
    <lineage>
        <taxon>Eukaryota</taxon>
        <taxon>Viridiplantae</taxon>
        <taxon>Streptophyta</taxon>
        <taxon>Embryophyta</taxon>
        <taxon>Tracheophyta</taxon>
        <taxon>Spermatophyta</taxon>
        <taxon>Magnoliopsida</taxon>
        <taxon>Liliopsida</taxon>
        <taxon>Poales</taxon>
        <taxon>Poaceae</taxon>
        <taxon>PACMAD clade</taxon>
        <taxon>Arundinoideae</taxon>
        <taxon>Arundineae</taxon>
        <taxon>Arundo</taxon>
    </lineage>
</organism>
<reference evidence="2" key="2">
    <citation type="journal article" date="2015" name="Data Brief">
        <title>Shoot transcriptome of the giant reed, Arundo donax.</title>
        <authorList>
            <person name="Barrero R.A."/>
            <person name="Guerrero F.D."/>
            <person name="Moolhuijzen P."/>
            <person name="Goolsby J.A."/>
            <person name="Tidwell J."/>
            <person name="Bellgard S.E."/>
            <person name="Bellgard M.I."/>
        </authorList>
    </citation>
    <scope>NUCLEOTIDE SEQUENCE</scope>
    <source>
        <tissue evidence="2">Shoot tissue taken approximately 20 cm above the soil surface</tissue>
    </source>
</reference>
<protein>
    <submittedName>
        <fullName evidence="2">Uncharacterized protein</fullName>
    </submittedName>
</protein>
<accession>A0A0A9BJY1</accession>
<feature type="region of interest" description="Disordered" evidence="1">
    <location>
        <begin position="1"/>
        <end position="44"/>
    </location>
</feature>
<proteinExistence type="predicted"/>
<name>A0A0A9BJY1_ARUDO</name>
<dbReference type="AlphaFoldDB" id="A0A0A9BJY1"/>
<evidence type="ECO:0000256" key="1">
    <source>
        <dbReference type="SAM" id="MobiDB-lite"/>
    </source>
</evidence>
<sequence>MVHIKGPQNQNQNQNQMHRKSQETKRSTPRLSNSPILVIDSGSDNFQKILQKRNRLTTTRP</sequence>
<reference evidence="2" key="1">
    <citation type="submission" date="2014-09" db="EMBL/GenBank/DDBJ databases">
        <authorList>
            <person name="Magalhaes I.L.F."/>
            <person name="Oliveira U."/>
            <person name="Santos F.R."/>
            <person name="Vidigal T.H.D.A."/>
            <person name="Brescovit A.D."/>
            <person name="Santos A.J."/>
        </authorList>
    </citation>
    <scope>NUCLEOTIDE SEQUENCE</scope>
    <source>
        <tissue evidence="2">Shoot tissue taken approximately 20 cm above the soil surface</tissue>
    </source>
</reference>
<dbReference type="EMBL" id="GBRH01234239">
    <property type="protein sequence ID" value="JAD63656.1"/>
    <property type="molecule type" value="Transcribed_RNA"/>
</dbReference>